<evidence type="ECO:0000313" key="5">
    <source>
        <dbReference type="Proteomes" id="UP000319818"/>
    </source>
</evidence>
<proteinExistence type="predicted"/>
<dbReference type="PROSITE" id="PS50977">
    <property type="entry name" value="HTH_TETR_2"/>
    <property type="match status" value="1"/>
</dbReference>
<dbReference type="InterPro" id="IPR009057">
    <property type="entry name" value="Homeodomain-like_sf"/>
</dbReference>
<organism evidence="4 5">
    <name type="scientific">Pseudonocardia cypriaca</name>
    <dbReference type="NCBI Taxonomy" id="882449"/>
    <lineage>
        <taxon>Bacteria</taxon>
        <taxon>Bacillati</taxon>
        <taxon>Actinomycetota</taxon>
        <taxon>Actinomycetes</taxon>
        <taxon>Pseudonocardiales</taxon>
        <taxon>Pseudonocardiaceae</taxon>
        <taxon>Pseudonocardia</taxon>
    </lineage>
</organism>
<dbReference type="InterPro" id="IPR036271">
    <property type="entry name" value="Tet_transcr_reg_TetR-rel_C_sf"/>
</dbReference>
<dbReference type="RefSeq" id="WP_142105643.1">
    <property type="nucleotide sequence ID" value="NZ_VFPH01000002.1"/>
</dbReference>
<evidence type="ECO:0000259" key="3">
    <source>
        <dbReference type="PROSITE" id="PS50977"/>
    </source>
</evidence>
<evidence type="ECO:0000313" key="4">
    <source>
        <dbReference type="EMBL" id="TQM38957.1"/>
    </source>
</evidence>
<reference evidence="4 5" key="1">
    <citation type="submission" date="2019-06" db="EMBL/GenBank/DDBJ databases">
        <title>Sequencing the genomes of 1000 actinobacteria strains.</title>
        <authorList>
            <person name="Klenk H.-P."/>
        </authorList>
    </citation>
    <scope>NUCLEOTIDE SEQUENCE [LARGE SCALE GENOMIC DNA]</scope>
    <source>
        <strain evidence="4 5">DSM 45511</strain>
    </source>
</reference>
<keyword evidence="1 2" id="KW-0238">DNA-binding</keyword>
<comment type="caution">
    <text evidence="4">The sequence shown here is derived from an EMBL/GenBank/DDBJ whole genome shotgun (WGS) entry which is preliminary data.</text>
</comment>
<dbReference type="GO" id="GO:0003677">
    <property type="term" value="F:DNA binding"/>
    <property type="evidence" value="ECO:0007669"/>
    <property type="project" value="UniProtKB-UniRule"/>
</dbReference>
<accession>A0A543FYQ5</accession>
<protein>
    <submittedName>
        <fullName evidence="4">AcrR family transcriptional regulator</fullName>
    </submittedName>
</protein>
<feature type="DNA-binding region" description="H-T-H motif" evidence="2">
    <location>
        <begin position="36"/>
        <end position="55"/>
    </location>
</feature>
<dbReference type="InterPro" id="IPR001647">
    <property type="entry name" value="HTH_TetR"/>
</dbReference>
<dbReference type="OrthoDB" id="5112469at2"/>
<dbReference type="Proteomes" id="UP000319818">
    <property type="component" value="Unassembled WGS sequence"/>
</dbReference>
<dbReference type="EMBL" id="VFPH01000002">
    <property type="protein sequence ID" value="TQM38957.1"/>
    <property type="molecule type" value="Genomic_DNA"/>
</dbReference>
<keyword evidence="5" id="KW-1185">Reference proteome</keyword>
<evidence type="ECO:0000256" key="2">
    <source>
        <dbReference type="PROSITE-ProRule" id="PRU00335"/>
    </source>
</evidence>
<sequence length="196" mass="21703">MGIPRTRRRLTPDERRAELIDAAVRLLRSGREVSNWAQAVTTEADAAKGTFYLYFSSWDDMLVAVRDRVQQEYVTRYRELAESPERLDWWAVLDAECDAAIDFIAQPSGLHHAVFHSAAVLAPIDDDVDIIGAIARFLSRGIEEGAFRAVDARAAAAFLFAVVHAAADAIAAGDGADRWRSSVRDLTRSWLGRTDG</sequence>
<gene>
    <name evidence="4" type="ORF">FB388_6209</name>
</gene>
<name>A0A543FYQ5_9PSEU</name>
<dbReference type="SUPFAM" id="SSF46689">
    <property type="entry name" value="Homeodomain-like"/>
    <property type="match status" value="1"/>
</dbReference>
<dbReference type="Gene3D" id="1.10.357.10">
    <property type="entry name" value="Tetracycline Repressor, domain 2"/>
    <property type="match status" value="1"/>
</dbReference>
<dbReference type="SUPFAM" id="SSF48498">
    <property type="entry name" value="Tetracyclin repressor-like, C-terminal domain"/>
    <property type="match status" value="1"/>
</dbReference>
<feature type="domain" description="HTH tetR-type" evidence="3">
    <location>
        <begin position="13"/>
        <end position="73"/>
    </location>
</feature>
<evidence type="ECO:0000256" key="1">
    <source>
        <dbReference type="ARBA" id="ARBA00023125"/>
    </source>
</evidence>
<dbReference type="AlphaFoldDB" id="A0A543FYQ5"/>